<dbReference type="InterPro" id="IPR019587">
    <property type="entry name" value="Polyketide_cyclase/dehydratase"/>
</dbReference>
<organism evidence="1 2">
    <name type="scientific">Rhodobacter lacus</name>
    <dbReference type="NCBI Taxonomy" id="1641972"/>
    <lineage>
        <taxon>Bacteria</taxon>
        <taxon>Pseudomonadati</taxon>
        <taxon>Pseudomonadota</taxon>
        <taxon>Alphaproteobacteria</taxon>
        <taxon>Rhodobacterales</taxon>
        <taxon>Rhodobacter group</taxon>
        <taxon>Rhodobacter</taxon>
    </lineage>
</organism>
<proteinExistence type="predicted"/>
<dbReference type="SUPFAM" id="SSF55961">
    <property type="entry name" value="Bet v1-like"/>
    <property type="match status" value="1"/>
</dbReference>
<evidence type="ECO:0000313" key="1">
    <source>
        <dbReference type="EMBL" id="MFD2174086.1"/>
    </source>
</evidence>
<dbReference type="RefSeq" id="WP_377389172.1">
    <property type="nucleotide sequence ID" value="NZ_JBHUIX010000009.1"/>
</dbReference>
<name>A0ABW5A9B8_9RHOB</name>
<reference evidence="2" key="1">
    <citation type="journal article" date="2019" name="Int. J. Syst. Evol. Microbiol.">
        <title>The Global Catalogue of Microorganisms (GCM) 10K type strain sequencing project: providing services to taxonomists for standard genome sequencing and annotation.</title>
        <authorList>
            <consortium name="The Broad Institute Genomics Platform"/>
            <consortium name="The Broad Institute Genome Sequencing Center for Infectious Disease"/>
            <person name="Wu L."/>
            <person name="Ma J."/>
        </authorList>
    </citation>
    <scope>NUCLEOTIDE SEQUENCE [LARGE SCALE GENOMIC DNA]</scope>
    <source>
        <strain evidence="2">CCUG 55131</strain>
    </source>
</reference>
<dbReference type="Gene3D" id="3.30.530.20">
    <property type="match status" value="1"/>
</dbReference>
<dbReference type="Pfam" id="PF10604">
    <property type="entry name" value="Polyketide_cyc2"/>
    <property type="match status" value="1"/>
</dbReference>
<dbReference type="Proteomes" id="UP001597413">
    <property type="component" value="Unassembled WGS sequence"/>
</dbReference>
<protein>
    <submittedName>
        <fullName evidence="1">SRPBCC family protein</fullName>
    </submittedName>
</protein>
<comment type="caution">
    <text evidence="1">The sequence shown here is derived from an EMBL/GenBank/DDBJ whole genome shotgun (WGS) entry which is preliminary data.</text>
</comment>
<dbReference type="EMBL" id="JBHUIX010000009">
    <property type="protein sequence ID" value="MFD2174086.1"/>
    <property type="molecule type" value="Genomic_DNA"/>
</dbReference>
<gene>
    <name evidence="1" type="ORF">ACFSM0_08290</name>
</gene>
<keyword evidence="2" id="KW-1185">Reference proteome</keyword>
<accession>A0ABW5A9B8</accession>
<evidence type="ECO:0000313" key="2">
    <source>
        <dbReference type="Proteomes" id="UP001597413"/>
    </source>
</evidence>
<dbReference type="InterPro" id="IPR023393">
    <property type="entry name" value="START-like_dom_sf"/>
</dbReference>
<sequence>MGKPQSITISATPQQVFARYEAVESWPQWDPEVHAVSLPEGLLVGARGWLKPRKGPRSGIVVTEVTHGQSFTVESPLPLAKLRFHHRIVATAEGCTTTHWLSYGGPLGFLVALTAGRAIAATLPQTLAGLKAECEGTAPASAP</sequence>